<dbReference type="InterPro" id="IPR002586">
    <property type="entry name" value="CobQ/CobB/MinD/ParA_Nub-bd_dom"/>
</dbReference>
<organism evidence="2 3">
    <name type="scientific">Ramlibacter albus</name>
    <dbReference type="NCBI Taxonomy" id="2079448"/>
    <lineage>
        <taxon>Bacteria</taxon>
        <taxon>Pseudomonadati</taxon>
        <taxon>Pseudomonadota</taxon>
        <taxon>Betaproteobacteria</taxon>
        <taxon>Burkholderiales</taxon>
        <taxon>Comamonadaceae</taxon>
        <taxon>Ramlibacter</taxon>
    </lineage>
</organism>
<evidence type="ECO:0000313" key="3">
    <source>
        <dbReference type="Proteomes" id="UP000596827"/>
    </source>
</evidence>
<evidence type="ECO:0000313" key="2">
    <source>
        <dbReference type="EMBL" id="MBC5767580.1"/>
    </source>
</evidence>
<dbReference type="EMBL" id="JACORU010000011">
    <property type="protein sequence ID" value="MBC5767580.1"/>
    <property type="molecule type" value="Genomic_DNA"/>
</dbReference>
<reference evidence="2" key="1">
    <citation type="submission" date="2020-08" db="EMBL/GenBank/DDBJ databases">
        <title>Ramlibacter sp. GTP1 16S ribosomal RNA gene genome sequencing and assembly.</title>
        <authorList>
            <person name="Kang M."/>
        </authorList>
    </citation>
    <scope>NUCLEOTIDE SEQUENCE</scope>
    <source>
        <strain evidence="2">GTP1</strain>
    </source>
</reference>
<feature type="domain" description="CobQ/CobB/MinD/ParA nucleotide binding" evidence="1">
    <location>
        <begin position="4"/>
        <end position="185"/>
    </location>
</feature>
<dbReference type="PIRSF" id="PIRSF009320">
    <property type="entry name" value="Nuc_binding_HP_1000"/>
    <property type="match status" value="1"/>
</dbReference>
<dbReference type="PANTHER" id="PTHR13696:SF96">
    <property type="entry name" value="COBQ_COBB_MIND_PARA NUCLEOTIDE BINDING DOMAIN-CONTAINING PROTEIN"/>
    <property type="match status" value="1"/>
</dbReference>
<dbReference type="RefSeq" id="WP_187084065.1">
    <property type="nucleotide sequence ID" value="NZ_JACORU010000011.1"/>
</dbReference>
<dbReference type="Gene3D" id="3.40.50.300">
    <property type="entry name" value="P-loop containing nucleotide triphosphate hydrolases"/>
    <property type="match status" value="1"/>
</dbReference>
<proteinExistence type="predicted"/>
<keyword evidence="3" id="KW-1185">Reference proteome</keyword>
<sequence>MAVITVGAEKGGVGKTRLSTHIAAIAAREGVDVVLLDTDKQGSAISWSRIRGEDEDQTLKKFPVLALPPNPAKEVQNLSSKYDLVVVDIGAQNYRTMLECASLSDIVLVPCGADQQEIESTLNVFDHLKDLRRPPQAPGSLPVPVKAYVVLSRVSNLENSRATKQLREYFIGEGVPVFDSHIAHRSSWLATGRTGRAVHELKGKDRSQKAVDEMQAVFDEITRRVAEEEVTQ</sequence>
<dbReference type="CDD" id="cd02042">
    <property type="entry name" value="ParAB_family"/>
    <property type="match status" value="1"/>
</dbReference>
<evidence type="ECO:0000259" key="1">
    <source>
        <dbReference type="Pfam" id="PF01656"/>
    </source>
</evidence>
<accession>A0A923MBG8</accession>
<dbReference type="Proteomes" id="UP000596827">
    <property type="component" value="Unassembled WGS sequence"/>
</dbReference>
<name>A0A923MBG8_9BURK</name>
<protein>
    <submittedName>
        <fullName evidence="2">AAA family ATPase</fullName>
    </submittedName>
</protein>
<dbReference type="AlphaFoldDB" id="A0A923MBG8"/>
<dbReference type="Pfam" id="PF01656">
    <property type="entry name" value="CbiA"/>
    <property type="match status" value="1"/>
</dbReference>
<dbReference type="PANTHER" id="PTHR13696">
    <property type="entry name" value="P-LOOP CONTAINING NUCLEOSIDE TRIPHOSPHATE HYDROLASE"/>
    <property type="match status" value="1"/>
</dbReference>
<dbReference type="InterPro" id="IPR050678">
    <property type="entry name" value="DNA_Partitioning_ATPase"/>
</dbReference>
<comment type="caution">
    <text evidence="2">The sequence shown here is derived from an EMBL/GenBank/DDBJ whole genome shotgun (WGS) entry which is preliminary data.</text>
</comment>
<gene>
    <name evidence="2" type="ORF">H8R02_24155</name>
</gene>
<dbReference type="InterPro" id="IPR027417">
    <property type="entry name" value="P-loop_NTPase"/>
</dbReference>
<dbReference type="SUPFAM" id="SSF52540">
    <property type="entry name" value="P-loop containing nucleoside triphosphate hydrolases"/>
    <property type="match status" value="1"/>
</dbReference>